<name>A0A1J5Q824_9ZZZZ</name>
<accession>A0A1J5Q824</accession>
<evidence type="ECO:0000313" key="1">
    <source>
        <dbReference type="EMBL" id="OIQ79782.1"/>
    </source>
</evidence>
<reference evidence="1" key="1">
    <citation type="submission" date="2016-10" db="EMBL/GenBank/DDBJ databases">
        <title>Sequence of Gallionella enrichment culture.</title>
        <authorList>
            <person name="Poehlein A."/>
            <person name="Muehling M."/>
            <person name="Daniel R."/>
        </authorList>
    </citation>
    <scope>NUCLEOTIDE SEQUENCE</scope>
</reference>
<protein>
    <submittedName>
        <fullName evidence="1">Uncharacterized protein</fullName>
    </submittedName>
</protein>
<sequence length="94" mass="10565">MPAIAVKELDPTTFEVTVQDRSTTSHVVTVAPDYAARLTGGRATTAQLVRRSFDFLLEREPNTSILRSFNLEVINRYFPEYERAVMAEMAKQGA</sequence>
<dbReference type="EMBL" id="MLJW01001160">
    <property type="protein sequence ID" value="OIQ79782.1"/>
    <property type="molecule type" value="Genomic_DNA"/>
</dbReference>
<gene>
    <name evidence="1" type="ORF">GALL_384720</name>
</gene>
<comment type="caution">
    <text evidence="1">The sequence shown here is derived from an EMBL/GenBank/DDBJ whole genome shotgun (WGS) entry which is preliminary data.</text>
</comment>
<dbReference type="AlphaFoldDB" id="A0A1J5Q824"/>
<organism evidence="1">
    <name type="scientific">mine drainage metagenome</name>
    <dbReference type="NCBI Taxonomy" id="410659"/>
    <lineage>
        <taxon>unclassified sequences</taxon>
        <taxon>metagenomes</taxon>
        <taxon>ecological metagenomes</taxon>
    </lineage>
</organism>
<proteinExistence type="predicted"/>